<dbReference type="InterPro" id="IPR001296">
    <property type="entry name" value="Glyco_trans_1"/>
</dbReference>
<dbReference type="Gene3D" id="3.40.50.2000">
    <property type="entry name" value="Glycogen Phosphorylase B"/>
    <property type="match status" value="2"/>
</dbReference>
<proteinExistence type="predicted"/>
<evidence type="ECO:0000313" key="5">
    <source>
        <dbReference type="EMBL" id="MBA1373900.1"/>
    </source>
</evidence>
<reference evidence="5 6" key="1">
    <citation type="journal article" date="1994" name="Int. J. Syst. Bacteriol.">
        <title>Phylogenetic positions of novel aerobic, bacteriochlorophyll a-containing bacteria and description of Roseococcus thiosulfatophilus gen. nov., sp. nov., Erythromicrobium ramosum gen. nov., sp. nov., and Erythrobacter litoralis sp. nov.</title>
        <authorList>
            <person name="Yurkov V."/>
            <person name="Stackebrandt E."/>
            <person name="Holmes A."/>
            <person name="Fuerst J.A."/>
            <person name="Hugenholtz P."/>
            <person name="Golecki J."/>
            <person name="Gad'on N."/>
            <person name="Gorlenko V.M."/>
            <person name="Kompantseva E.I."/>
            <person name="Drews G."/>
        </authorList>
    </citation>
    <scope>NUCLEOTIDE SEQUENCE [LARGE SCALE GENOMIC DNA]</scope>
    <source>
        <strain evidence="5 6">KR-99</strain>
    </source>
</reference>
<evidence type="ECO:0000256" key="1">
    <source>
        <dbReference type="ARBA" id="ARBA00022676"/>
    </source>
</evidence>
<keyword evidence="2 5" id="KW-0808">Transferase</keyword>
<name>A0A7V8RCE7_9SPHN</name>
<dbReference type="PANTHER" id="PTHR12526:SF510">
    <property type="entry name" value="D-INOSITOL 3-PHOSPHATE GLYCOSYLTRANSFERASE"/>
    <property type="match status" value="1"/>
</dbReference>
<feature type="domain" description="Glycosyltransferase subfamily 4-like N-terminal" evidence="4">
    <location>
        <begin position="21"/>
        <end position="176"/>
    </location>
</feature>
<accession>A0A7V8RCE7</accession>
<evidence type="ECO:0000259" key="4">
    <source>
        <dbReference type="Pfam" id="PF13439"/>
    </source>
</evidence>
<organism evidence="5 6">
    <name type="scientific">Sphingomonas ursincola</name>
    <dbReference type="NCBI Taxonomy" id="56361"/>
    <lineage>
        <taxon>Bacteria</taxon>
        <taxon>Pseudomonadati</taxon>
        <taxon>Pseudomonadota</taxon>
        <taxon>Alphaproteobacteria</taxon>
        <taxon>Sphingomonadales</taxon>
        <taxon>Sphingomonadaceae</taxon>
        <taxon>Sphingomonas</taxon>
    </lineage>
</organism>
<evidence type="ECO:0000256" key="2">
    <source>
        <dbReference type="ARBA" id="ARBA00022679"/>
    </source>
</evidence>
<dbReference type="Pfam" id="PF00534">
    <property type="entry name" value="Glycos_transf_1"/>
    <property type="match status" value="1"/>
</dbReference>
<protein>
    <submittedName>
        <fullName evidence="5">Glycosyltransferase</fullName>
    </submittedName>
</protein>
<keyword evidence="6" id="KW-1185">Reference proteome</keyword>
<dbReference type="InterPro" id="IPR028098">
    <property type="entry name" value="Glyco_trans_4-like_N"/>
</dbReference>
<dbReference type="RefSeq" id="WP_181266910.1">
    <property type="nucleotide sequence ID" value="NZ_BAAAGB010000001.1"/>
</dbReference>
<sequence length="362" mass="40088">MPEAMKVLFAFKNGHWPEFSGGVQSNTDYLARALQQRGHEVSVLCSLFGRGRFGLLSRAKLKISRMPWVCDTRLGYPVFRAWNVESIAGQLARHLQADIVVPQCHQTVPIAHSIMGASNAAVVPYFHNVEFNELGGCPRLPGINHYISNSHFTAKRFEDEFGIVSDVVPPIIECDRYACNARGDFVTFINPIEKKGLNIAAELAECFPHIPFLFVRSWDLSAEQEDKLDQACRGRGNISVVQPTSDMREIYSKTKILIAPSQWAEAWGRVASEAQCSGIPVLGSRIGGLVEAIGPGGITLPSNAPISVWINALGEMLKNEELYRRLSASAFQHSQRPGANPDRQITQLELTMMQAIRSKNKS</sequence>
<evidence type="ECO:0000259" key="3">
    <source>
        <dbReference type="Pfam" id="PF00534"/>
    </source>
</evidence>
<dbReference type="Pfam" id="PF13439">
    <property type="entry name" value="Glyco_transf_4"/>
    <property type="match status" value="1"/>
</dbReference>
<feature type="domain" description="Glycosyl transferase family 1" evidence="3">
    <location>
        <begin position="223"/>
        <end position="331"/>
    </location>
</feature>
<gene>
    <name evidence="5" type="ORF">FG486_06080</name>
</gene>
<dbReference type="PANTHER" id="PTHR12526">
    <property type="entry name" value="GLYCOSYLTRANSFERASE"/>
    <property type="match status" value="1"/>
</dbReference>
<evidence type="ECO:0000313" key="6">
    <source>
        <dbReference type="Proteomes" id="UP000589292"/>
    </source>
</evidence>
<dbReference type="SUPFAM" id="SSF53756">
    <property type="entry name" value="UDP-Glycosyltransferase/glycogen phosphorylase"/>
    <property type="match status" value="1"/>
</dbReference>
<keyword evidence="1" id="KW-0328">Glycosyltransferase</keyword>
<dbReference type="Proteomes" id="UP000589292">
    <property type="component" value="Unassembled WGS sequence"/>
</dbReference>
<dbReference type="EMBL" id="VDES01000002">
    <property type="protein sequence ID" value="MBA1373900.1"/>
    <property type="molecule type" value="Genomic_DNA"/>
</dbReference>
<dbReference type="AlphaFoldDB" id="A0A7V8RCE7"/>
<dbReference type="GO" id="GO:0016757">
    <property type="term" value="F:glycosyltransferase activity"/>
    <property type="evidence" value="ECO:0007669"/>
    <property type="project" value="UniProtKB-KW"/>
</dbReference>
<comment type="caution">
    <text evidence="5">The sequence shown here is derived from an EMBL/GenBank/DDBJ whole genome shotgun (WGS) entry which is preliminary data.</text>
</comment>